<keyword evidence="3" id="KW-1185">Reference proteome</keyword>
<dbReference type="EMBL" id="ML978170">
    <property type="protein sequence ID" value="KAF2032898.1"/>
    <property type="molecule type" value="Genomic_DNA"/>
</dbReference>
<sequence length="128" mass="14164">MAGWSYPVDVRGKTHYVRKMQRIAVLSDAIMASVLCEMWFRRRDEEDEQLEYDRTLSNAALGLAGKKLGIDQCVVHDVGLYTPSIKMIGTSFEAVMGAVYMDAGTDGLDTVRKIMTALGLTDLALLSE</sequence>
<evidence type="ECO:0000313" key="3">
    <source>
        <dbReference type="Proteomes" id="UP000799777"/>
    </source>
</evidence>
<protein>
    <recommendedName>
        <fullName evidence="1">RNase III domain-containing protein</fullName>
    </recommendedName>
</protein>
<dbReference type="GO" id="GO:0004525">
    <property type="term" value="F:ribonuclease III activity"/>
    <property type="evidence" value="ECO:0007669"/>
    <property type="project" value="InterPro"/>
</dbReference>
<comment type="caution">
    <text evidence="2">The sequence shown here is derived from an EMBL/GenBank/DDBJ whole genome shotgun (WGS) entry which is preliminary data.</text>
</comment>
<dbReference type="InterPro" id="IPR000999">
    <property type="entry name" value="RNase_III_dom"/>
</dbReference>
<evidence type="ECO:0000259" key="1">
    <source>
        <dbReference type="PROSITE" id="PS50142"/>
    </source>
</evidence>
<gene>
    <name evidence="2" type="ORF">EK21DRAFT_60141</name>
</gene>
<proteinExistence type="predicted"/>
<dbReference type="Proteomes" id="UP000799777">
    <property type="component" value="Unassembled WGS sequence"/>
</dbReference>
<accession>A0A9P4LP90</accession>
<dbReference type="InterPro" id="IPR036389">
    <property type="entry name" value="RNase_III_sf"/>
</dbReference>
<feature type="domain" description="RNase III" evidence="1">
    <location>
        <begin position="15"/>
        <end position="104"/>
    </location>
</feature>
<dbReference type="SUPFAM" id="SSF69065">
    <property type="entry name" value="RNase III domain-like"/>
    <property type="match status" value="1"/>
</dbReference>
<reference evidence="2" key="1">
    <citation type="journal article" date="2020" name="Stud. Mycol.">
        <title>101 Dothideomycetes genomes: a test case for predicting lifestyles and emergence of pathogens.</title>
        <authorList>
            <person name="Haridas S."/>
            <person name="Albert R."/>
            <person name="Binder M."/>
            <person name="Bloem J."/>
            <person name="Labutti K."/>
            <person name="Salamov A."/>
            <person name="Andreopoulos B."/>
            <person name="Baker S."/>
            <person name="Barry K."/>
            <person name="Bills G."/>
            <person name="Bluhm B."/>
            <person name="Cannon C."/>
            <person name="Castanera R."/>
            <person name="Culley D."/>
            <person name="Daum C."/>
            <person name="Ezra D."/>
            <person name="Gonzalez J."/>
            <person name="Henrissat B."/>
            <person name="Kuo A."/>
            <person name="Liang C."/>
            <person name="Lipzen A."/>
            <person name="Lutzoni F."/>
            <person name="Magnuson J."/>
            <person name="Mondo S."/>
            <person name="Nolan M."/>
            <person name="Ohm R."/>
            <person name="Pangilinan J."/>
            <person name="Park H.-J."/>
            <person name="Ramirez L."/>
            <person name="Alfaro M."/>
            <person name="Sun H."/>
            <person name="Tritt A."/>
            <person name="Yoshinaga Y."/>
            <person name="Zwiers L.-H."/>
            <person name="Turgeon B."/>
            <person name="Goodwin S."/>
            <person name="Spatafora J."/>
            <person name="Crous P."/>
            <person name="Grigoriev I."/>
        </authorList>
    </citation>
    <scope>NUCLEOTIDE SEQUENCE</scope>
    <source>
        <strain evidence="2">CBS 110217</strain>
    </source>
</reference>
<evidence type="ECO:0000313" key="2">
    <source>
        <dbReference type="EMBL" id="KAF2032898.1"/>
    </source>
</evidence>
<dbReference type="OrthoDB" id="67027at2759"/>
<dbReference type="Gene3D" id="1.10.1520.10">
    <property type="entry name" value="Ribonuclease III domain"/>
    <property type="match status" value="1"/>
</dbReference>
<organism evidence="2 3">
    <name type="scientific">Setomelanomma holmii</name>
    <dbReference type="NCBI Taxonomy" id="210430"/>
    <lineage>
        <taxon>Eukaryota</taxon>
        <taxon>Fungi</taxon>
        <taxon>Dikarya</taxon>
        <taxon>Ascomycota</taxon>
        <taxon>Pezizomycotina</taxon>
        <taxon>Dothideomycetes</taxon>
        <taxon>Pleosporomycetidae</taxon>
        <taxon>Pleosporales</taxon>
        <taxon>Pleosporineae</taxon>
        <taxon>Phaeosphaeriaceae</taxon>
        <taxon>Setomelanomma</taxon>
    </lineage>
</organism>
<name>A0A9P4LP90_9PLEO</name>
<dbReference type="PROSITE" id="PS50142">
    <property type="entry name" value="RNASE_3_2"/>
    <property type="match status" value="1"/>
</dbReference>
<dbReference type="GO" id="GO:0006396">
    <property type="term" value="P:RNA processing"/>
    <property type="evidence" value="ECO:0007669"/>
    <property type="project" value="InterPro"/>
</dbReference>
<dbReference type="AlphaFoldDB" id="A0A9P4LP90"/>